<protein>
    <submittedName>
        <fullName evidence="2">Uncharacterized protein</fullName>
    </submittedName>
</protein>
<dbReference type="Proteomes" id="UP000823749">
    <property type="component" value="Chromosome 11"/>
</dbReference>
<proteinExistence type="predicted"/>
<feature type="compositionally biased region" description="Basic and acidic residues" evidence="1">
    <location>
        <begin position="12"/>
        <end position="23"/>
    </location>
</feature>
<evidence type="ECO:0000256" key="1">
    <source>
        <dbReference type="SAM" id="MobiDB-lite"/>
    </source>
</evidence>
<name>A0AAV6I590_9ERIC</name>
<sequence length="72" mass="7987">MASKLPNTELGLKTKMEEVRQHDGPATFHKEGDLYEHAEKIHLTLMELSSLAVTSNCSHTSSRDALLLGYGF</sequence>
<keyword evidence="3" id="KW-1185">Reference proteome</keyword>
<evidence type="ECO:0000313" key="2">
    <source>
        <dbReference type="EMBL" id="KAG5523871.1"/>
    </source>
</evidence>
<organism evidence="2 3">
    <name type="scientific">Rhododendron griersonianum</name>
    <dbReference type="NCBI Taxonomy" id="479676"/>
    <lineage>
        <taxon>Eukaryota</taxon>
        <taxon>Viridiplantae</taxon>
        <taxon>Streptophyta</taxon>
        <taxon>Embryophyta</taxon>
        <taxon>Tracheophyta</taxon>
        <taxon>Spermatophyta</taxon>
        <taxon>Magnoliopsida</taxon>
        <taxon>eudicotyledons</taxon>
        <taxon>Gunneridae</taxon>
        <taxon>Pentapetalae</taxon>
        <taxon>asterids</taxon>
        <taxon>Ericales</taxon>
        <taxon>Ericaceae</taxon>
        <taxon>Ericoideae</taxon>
        <taxon>Rhodoreae</taxon>
        <taxon>Rhododendron</taxon>
    </lineage>
</organism>
<accession>A0AAV6I590</accession>
<reference evidence="2" key="1">
    <citation type="submission" date="2020-08" db="EMBL/GenBank/DDBJ databases">
        <title>Plant Genome Project.</title>
        <authorList>
            <person name="Zhang R.-G."/>
        </authorList>
    </citation>
    <scope>NUCLEOTIDE SEQUENCE</scope>
    <source>
        <strain evidence="2">WSP0</strain>
        <tissue evidence="2">Leaf</tissue>
    </source>
</reference>
<dbReference type="AlphaFoldDB" id="A0AAV6I590"/>
<dbReference type="EMBL" id="JACTNZ010000011">
    <property type="protein sequence ID" value="KAG5523871.1"/>
    <property type="molecule type" value="Genomic_DNA"/>
</dbReference>
<feature type="region of interest" description="Disordered" evidence="1">
    <location>
        <begin position="1"/>
        <end position="23"/>
    </location>
</feature>
<gene>
    <name evidence="2" type="ORF">RHGRI_030759</name>
</gene>
<evidence type="ECO:0000313" key="3">
    <source>
        <dbReference type="Proteomes" id="UP000823749"/>
    </source>
</evidence>
<comment type="caution">
    <text evidence="2">The sequence shown here is derived from an EMBL/GenBank/DDBJ whole genome shotgun (WGS) entry which is preliminary data.</text>
</comment>